<dbReference type="GO" id="GO:0044877">
    <property type="term" value="F:protein-containing complex binding"/>
    <property type="evidence" value="ECO:0007669"/>
    <property type="project" value="TreeGrafter"/>
</dbReference>
<dbReference type="Proteomes" id="UP000501849">
    <property type="component" value="Chromosome"/>
</dbReference>
<dbReference type="InterPro" id="IPR051207">
    <property type="entry name" value="ComplexI_NDUFA9_subunit"/>
</dbReference>
<accession>A0A6H0S3I6</accession>
<dbReference type="Pfam" id="PF13460">
    <property type="entry name" value="NAD_binding_10"/>
    <property type="match status" value="1"/>
</dbReference>
<organism evidence="2 3">
    <name type="scientific">Mycolicibacterium frederiksbergense</name>
    <dbReference type="NCBI Taxonomy" id="117567"/>
    <lineage>
        <taxon>Bacteria</taxon>
        <taxon>Bacillati</taxon>
        <taxon>Actinomycetota</taxon>
        <taxon>Actinomycetes</taxon>
        <taxon>Mycobacteriales</taxon>
        <taxon>Mycobacteriaceae</taxon>
        <taxon>Mycolicibacterium</taxon>
    </lineage>
</organism>
<dbReference type="AlphaFoldDB" id="A0A6H0S3I6"/>
<dbReference type="PANTHER" id="PTHR12126">
    <property type="entry name" value="NADH-UBIQUINONE OXIDOREDUCTASE 39 KDA SUBUNIT-RELATED"/>
    <property type="match status" value="1"/>
</dbReference>
<evidence type="ECO:0000313" key="2">
    <source>
        <dbReference type="EMBL" id="QIV82152.1"/>
    </source>
</evidence>
<name>A0A6H0S3I6_9MYCO</name>
<protein>
    <submittedName>
        <fullName evidence="2">SDR family oxidoreductase</fullName>
    </submittedName>
</protein>
<dbReference type="PANTHER" id="PTHR12126:SF11">
    <property type="entry name" value="NADH DEHYDROGENASE [UBIQUINONE] 1 ALPHA SUBCOMPLEX SUBUNIT 9, MITOCHONDRIAL"/>
    <property type="match status" value="1"/>
</dbReference>
<feature type="domain" description="NAD(P)-binding" evidence="1">
    <location>
        <begin position="7"/>
        <end position="132"/>
    </location>
</feature>
<keyword evidence="3" id="KW-1185">Reference proteome</keyword>
<dbReference type="RefSeq" id="WP_168142678.1">
    <property type="nucleotide sequence ID" value="NZ_CP038799.1"/>
</dbReference>
<dbReference type="KEGG" id="mfre:EXE63_15665"/>
<reference evidence="2 3" key="1">
    <citation type="submission" date="2019-04" db="EMBL/GenBank/DDBJ databases">
        <title>Draft, Whole-Genome Sequence of the Anthracene-degrading Mycobacterium frederiksbergense LB501T, Isolated from a Polycyclic Aromatic Hydrocarbon (PAH)-Contaminated Soil.</title>
        <authorList>
            <person name="Augelletti F."/>
        </authorList>
    </citation>
    <scope>NUCLEOTIDE SEQUENCE [LARGE SCALE GENOMIC DNA]</scope>
    <source>
        <strain evidence="2 3">LB 501T</strain>
    </source>
</reference>
<gene>
    <name evidence="2" type="ORF">EXE63_15665</name>
</gene>
<dbReference type="InterPro" id="IPR036291">
    <property type="entry name" value="NAD(P)-bd_dom_sf"/>
</dbReference>
<dbReference type="SUPFAM" id="SSF51735">
    <property type="entry name" value="NAD(P)-binding Rossmann-fold domains"/>
    <property type="match status" value="1"/>
</dbReference>
<evidence type="ECO:0000313" key="3">
    <source>
        <dbReference type="Proteomes" id="UP000501849"/>
    </source>
</evidence>
<evidence type="ECO:0000259" key="1">
    <source>
        <dbReference type="Pfam" id="PF13460"/>
    </source>
</evidence>
<dbReference type="EMBL" id="CP038799">
    <property type="protein sequence ID" value="QIV82152.1"/>
    <property type="molecule type" value="Genomic_DNA"/>
</dbReference>
<sequence length="253" mass="26852">MRIVIAGATGNVGKHVVNEGRRRGHDVIALSRASGHDVTTGQGLVAAMAGADVVIDVSSQMIMNTKKAVAFFTAATRNLLTAERTAGVGHHLALSIVGIDGLDTGYNAGKLAQERLVSESDVPWTLQRATQFHEFAGQALAQGAIGPVALVPKMLLRPVAAREVAERLLDLAEAGPAGRVQDFVGPREETLIGMVRQTFAHDGIKCRPISAVLPGKYWRAARAGALRGTSDSVAGRLPFDQWLQSPDHKETVK</sequence>
<proteinExistence type="predicted"/>
<dbReference type="Gene3D" id="3.40.50.720">
    <property type="entry name" value="NAD(P)-binding Rossmann-like Domain"/>
    <property type="match status" value="1"/>
</dbReference>
<dbReference type="InterPro" id="IPR016040">
    <property type="entry name" value="NAD(P)-bd_dom"/>
</dbReference>